<dbReference type="OrthoDB" id="426718at2759"/>
<dbReference type="EMBL" id="KB446539">
    <property type="protein sequence ID" value="EME44144.1"/>
    <property type="molecule type" value="Genomic_DNA"/>
</dbReference>
<organism evidence="2 3">
    <name type="scientific">Dothistroma septosporum (strain NZE10 / CBS 128990)</name>
    <name type="common">Red band needle blight fungus</name>
    <name type="synonym">Mycosphaerella pini</name>
    <dbReference type="NCBI Taxonomy" id="675120"/>
    <lineage>
        <taxon>Eukaryota</taxon>
        <taxon>Fungi</taxon>
        <taxon>Dikarya</taxon>
        <taxon>Ascomycota</taxon>
        <taxon>Pezizomycotina</taxon>
        <taxon>Dothideomycetes</taxon>
        <taxon>Dothideomycetidae</taxon>
        <taxon>Mycosphaerellales</taxon>
        <taxon>Mycosphaerellaceae</taxon>
        <taxon>Dothistroma</taxon>
    </lineage>
</organism>
<dbReference type="PANTHER" id="PTHR37490">
    <property type="entry name" value="EXPRESSED PROTEIN"/>
    <property type="match status" value="1"/>
</dbReference>
<dbReference type="PANTHER" id="PTHR37490:SF3">
    <property type="entry name" value="DUF3431 DOMAIN CONTAINING PROTEIN"/>
    <property type="match status" value="1"/>
</dbReference>
<dbReference type="Pfam" id="PF11913">
    <property type="entry name" value="DUF3431"/>
    <property type="match status" value="1"/>
</dbReference>
<evidence type="ECO:0000256" key="1">
    <source>
        <dbReference type="SAM" id="Phobius"/>
    </source>
</evidence>
<dbReference type="InterPro" id="IPR021838">
    <property type="entry name" value="DUF3431"/>
</dbReference>
<feature type="transmembrane region" description="Helical" evidence="1">
    <location>
        <begin position="9"/>
        <end position="29"/>
    </location>
</feature>
<dbReference type="OMA" id="AWHNDAP"/>
<dbReference type="HOGENOM" id="CLU_031559_3_2_1"/>
<name>N1PNY1_DOTSN</name>
<keyword evidence="1" id="KW-0812">Transmembrane</keyword>
<gene>
    <name evidence="2" type="ORF">DOTSEDRAFT_71833</name>
</gene>
<evidence type="ECO:0000313" key="2">
    <source>
        <dbReference type="EMBL" id="EME44144.1"/>
    </source>
</evidence>
<dbReference type="eggNOG" id="ENOG502QRU5">
    <property type="taxonomic scope" value="Eukaryota"/>
</dbReference>
<proteinExistence type="predicted"/>
<evidence type="ECO:0000313" key="3">
    <source>
        <dbReference type="Proteomes" id="UP000016933"/>
    </source>
</evidence>
<protein>
    <submittedName>
        <fullName evidence="2">Uncharacterized protein</fullName>
    </submittedName>
</protein>
<accession>N1PNY1</accession>
<reference evidence="2 3" key="2">
    <citation type="journal article" date="2012" name="PLoS Pathog.">
        <title>Diverse lifestyles and strategies of plant pathogenesis encoded in the genomes of eighteen Dothideomycetes fungi.</title>
        <authorList>
            <person name="Ohm R.A."/>
            <person name="Feau N."/>
            <person name="Henrissat B."/>
            <person name="Schoch C.L."/>
            <person name="Horwitz B.A."/>
            <person name="Barry K.W."/>
            <person name="Condon B.J."/>
            <person name="Copeland A.C."/>
            <person name="Dhillon B."/>
            <person name="Glaser F."/>
            <person name="Hesse C.N."/>
            <person name="Kosti I."/>
            <person name="LaButti K."/>
            <person name="Lindquist E.A."/>
            <person name="Lucas S."/>
            <person name="Salamov A.A."/>
            <person name="Bradshaw R.E."/>
            <person name="Ciuffetti L."/>
            <person name="Hamelin R.C."/>
            <person name="Kema G.H.J."/>
            <person name="Lawrence C."/>
            <person name="Scott J.A."/>
            <person name="Spatafora J.W."/>
            <person name="Turgeon B.G."/>
            <person name="de Wit P.J.G.M."/>
            <person name="Zhong S."/>
            <person name="Goodwin S.B."/>
            <person name="Grigoriev I.V."/>
        </authorList>
    </citation>
    <scope>NUCLEOTIDE SEQUENCE [LARGE SCALE GENOMIC DNA]</scope>
    <source>
        <strain evidence="3">NZE10 / CBS 128990</strain>
    </source>
</reference>
<sequence length="368" mass="40584">MRRITKKYLALANSATFASLLLVILYLNLSPSPSNRAFDWATVRYHTTANTLPEARGKCPGLAGSSKPALVVAKVIADGDSAWLDALSGKYHVCSYLADAPRDETSSTGQTPANRGNEAMAYLTWMIDNYDDIPAAGSVFVHGSRWAWHNDAPDYDNAALLISLNTTTALEPYGYHNLRCDWSASTCSPKEAPPQGSLETIFKAKMQPWDARAVSDAALPGALQTLFHDDATGSTTALGRSEAIRSQCCAQFIVSQTRLWQHSRAEYVALRQWLLDSGEKAAPADAKVAGRILSYIWHILFMQDADSTINLDRLNAQACPTAQECYCRLYGRCNLRNCDRPGRCQGQYVIPPDYRLPKDWESSHQAIL</sequence>
<dbReference type="AlphaFoldDB" id="N1PNY1"/>
<dbReference type="Proteomes" id="UP000016933">
    <property type="component" value="Unassembled WGS sequence"/>
</dbReference>
<keyword evidence="1" id="KW-0472">Membrane</keyword>
<dbReference type="STRING" id="675120.N1PNY1"/>
<keyword evidence="3" id="KW-1185">Reference proteome</keyword>
<keyword evidence="1" id="KW-1133">Transmembrane helix</keyword>
<reference evidence="3" key="1">
    <citation type="journal article" date="2012" name="PLoS Genet.">
        <title>The genomes of the fungal plant pathogens Cladosporium fulvum and Dothistroma septosporum reveal adaptation to different hosts and lifestyles but also signatures of common ancestry.</title>
        <authorList>
            <person name="de Wit P.J.G.M."/>
            <person name="van der Burgt A."/>
            <person name="Oekmen B."/>
            <person name="Stergiopoulos I."/>
            <person name="Abd-Elsalam K.A."/>
            <person name="Aerts A.L."/>
            <person name="Bahkali A.H."/>
            <person name="Beenen H.G."/>
            <person name="Chettri P."/>
            <person name="Cox M.P."/>
            <person name="Datema E."/>
            <person name="de Vries R.P."/>
            <person name="Dhillon B."/>
            <person name="Ganley A.R."/>
            <person name="Griffiths S.A."/>
            <person name="Guo Y."/>
            <person name="Hamelin R.C."/>
            <person name="Henrissat B."/>
            <person name="Kabir M.S."/>
            <person name="Jashni M.K."/>
            <person name="Kema G."/>
            <person name="Klaubauf S."/>
            <person name="Lapidus A."/>
            <person name="Levasseur A."/>
            <person name="Lindquist E."/>
            <person name="Mehrabi R."/>
            <person name="Ohm R.A."/>
            <person name="Owen T.J."/>
            <person name="Salamov A."/>
            <person name="Schwelm A."/>
            <person name="Schijlen E."/>
            <person name="Sun H."/>
            <person name="van den Burg H.A."/>
            <person name="van Ham R.C.H.J."/>
            <person name="Zhang S."/>
            <person name="Goodwin S.B."/>
            <person name="Grigoriev I.V."/>
            <person name="Collemare J."/>
            <person name="Bradshaw R.E."/>
        </authorList>
    </citation>
    <scope>NUCLEOTIDE SEQUENCE [LARGE SCALE GENOMIC DNA]</scope>
    <source>
        <strain evidence="3">NZE10 / CBS 128990</strain>
    </source>
</reference>